<dbReference type="SMART" id="SM00487">
    <property type="entry name" value="DEXDc"/>
    <property type="match status" value="1"/>
</dbReference>
<dbReference type="Gene3D" id="3.40.50.10810">
    <property type="entry name" value="Tandem AAA-ATPase domain"/>
    <property type="match status" value="1"/>
</dbReference>
<dbReference type="PANTHER" id="PTHR45821:SF1">
    <property type="entry name" value="ATP-DEPENDENT HELICASE FAMILY PROTEIN-RELATED"/>
    <property type="match status" value="1"/>
</dbReference>
<keyword evidence="11" id="KW-1185">Reference proteome</keyword>
<dbReference type="SUPFAM" id="SSF52540">
    <property type="entry name" value="P-loop containing nucleoside triphosphate hydrolases"/>
    <property type="match status" value="2"/>
</dbReference>
<feature type="compositionally biased region" description="Basic residues" evidence="7">
    <location>
        <begin position="292"/>
        <end position="304"/>
    </location>
</feature>
<dbReference type="GO" id="GO:0005524">
    <property type="term" value="F:ATP binding"/>
    <property type="evidence" value="ECO:0007669"/>
    <property type="project" value="UniProtKB-KW"/>
</dbReference>
<dbReference type="Pfam" id="PF00271">
    <property type="entry name" value="Helicase_C"/>
    <property type="match status" value="1"/>
</dbReference>
<feature type="region of interest" description="Disordered" evidence="7">
    <location>
        <begin position="341"/>
        <end position="366"/>
    </location>
</feature>
<dbReference type="InterPro" id="IPR049730">
    <property type="entry name" value="SNF2/RAD54-like_C"/>
</dbReference>
<evidence type="ECO:0000256" key="4">
    <source>
        <dbReference type="ARBA" id="ARBA00022806"/>
    </source>
</evidence>
<dbReference type="GO" id="GO:0004386">
    <property type="term" value="F:helicase activity"/>
    <property type="evidence" value="ECO:0007669"/>
    <property type="project" value="UniProtKB-KW"/>
</dbReference>
<dbReference type="GO" id="GO:0005634">
    <property type="term" value="C:nucleus"/>
    <property type="evidence" value="ECO:0007669"/>
    <property type="project" value="UniProtKB-SubCell"/>
</dbReference>
<keyword evidence="6" id="KW-0539">Nucleus</keyword>
<comment type="subcellular location">
    <subcellularLocation>
        <location evidence="1">Nucleus</location>
    </subcellularLocation>
</comment>
<dbReference type="PROSITE" id="PS51194">
    <property type="entry name" value="HELICASE_CTER"/>
    <property type="match status" value="1"/>
</dbReference>
<reference evidence="10" key="2">
    <citation type="submission" date="2023-04" db="EMBL/GenBank/DDBJ databases">
        <authorList>
            <person name="Bruccoleri R.E."/>
            <person name="Oakeley E.J."/>
            <person name="Faust A.-M."/>
            <person name="Dessus-Babus S."/>
            <person name="Altorfer M."/>
            <person name="Burckhardt D."/>
            <person name="Oertli M."/>
            <person name="Naumann U."/>
            <person name="Petersen F."/>
            <person name="Wong J."/>
        </authorList>
    </citation>
    <scope>NUCLEOTIDE SEQUENCE</scope>
    <source>
        <strain evidence="10">GSM-AAB239-AS_SAM_17_03QT</strain>
        <tissue evidence="10">Leaf</tissue>
    </source>
</reference>
<keyword evidence="5" id="KW-0067">ATP-binding</keyword>
<protein>
    <submittedName>
        <fullName evidence="10">Protein CHROMATIN REMODELING 35</fullName>
    </submittedName>
</protein>
<evidence type="ECO:0000256" key="5">
    <source>
        <dbReference type="ARBA" id="ARBA00022840"/>
    </source>
</evidence>
<proteinExistence type="predicted"/>
<feature type="region of interest" description="Disordered" evidence="7">
    <location>
        <begin position="290"/>
        <end position="319"/>
    </location>
</feature>
<sequence>MQPLNNTPPPPLPPSPMEVYLNEAMSVARNKRMKLDNEDIAYSFLSKNTILSDHGNLEEKTPTKVVDYSDVYTLSNVLQDDGKYGSVTKDYEALHARTMQVRNILSAMRPFAGSNTANQQHHTENTTSQVVIDLDTEYLGDDTGPGIDHGQQLCKESAEQQKDKIGNDISSAIVLDSDDEDGGRNVPEMQSPNYDKSSDFRAWLSSQIQLRMKENRLLTREAHPSQVLSEQGNHKLYPDVASEGKKLPSIQYEKVVLKTVTDKQPVPSLQFTPVLLGNFHIQGSVEELYHDQHRRTKSTPKSRVVRGEKGGGKKPAVIGDKIEGEGLDIGHNIEAEAADTSPAFVDSGYYSPRNQDNQETSEKGDGLDDLWRDMSVAMECSKDTTAPDGSAPVQNEEVEDCNHSFKFNDELGLVCLVCGVVQKSIETIFDYQWTKGTQSTRTYARESRNSNADVGKLSGAKISEHLLIGADISIHPRHMKQMKPHQIEGFNFLVKNLLADPPGGCILAHAPGSGKTFMLISFIQSFMAKDPNARPLVVLPKGILATWRKEFQRWQVEDIPLYDFYSSKADNRSQQLEILNNWHENRSILLLGYKQFSNIICEGAGNNVTAACQEKLLRVPTLLILDEGHNPRNDNTDMVGSLAKVRTPCKVVLSGTLFQNHVEEVFNILKLVRPNFMKSEPSRIAIKRIRSMAFVPAGRRSTKGNSESYFCELVEETLRSDDNYKRRISVIQELRDMTREVLHYYKGDFLDELPGLVDFTVLLNLGMKQKDSIQKLGKLEKFKKSSIEKAIYMHPQLVKLKENASGDKDTSIDIQKVDSIIGSVDVRDGVKAKFFMNLLCMAESSGEKVLVFSQYLLPLKFLERLIVQTKGWRLGKEFFVIYGDSSPEDREWSMEQFNNSPDAKVFFGSIKACGEGISLVGASRVLILDVHLNPSVTRQAIGRAFRPGQEKKVYVYRLVAAESQEEEDHGTSFRKELISKMWFEWSEYCGQRDFELDAVDITGTEDMFLENNALKEDIKILYRR</sequence>
<feature type="region of interest" description="Disordered" evidence="7">
    <location>
        <begin position="174"/>
        <end position="194"/>
    </location>
</feature>
<feature type="domain" description="Helicase ATP-binding" evidence="8">
    <location>
        <begin position="496"/>
        <end position="675"/>
    </location>
</feature>
<evidence type="ECO:0000256" key="1">
    <source>
        <dbReference type="ARBA" id="ARBA00004123"/>
    </source>
</evidence>
<dbReference type="InterPro" id="IPR044567">
    <property type="entry name" value="CLSY/DRD1"/>
</dbReference>
<evidence type="ECO:0000256" key="6">
    <source>
        <dbReference type="ARBA" id="ARBA00023242"/>
    </source>
</evidence>
<dbReference type="EMBL" id="JANAVB010006596">
    <property type="protein sequence ID" value="KAJ6844777.1"/>
    <property type="molecule type" value="Genomic_DNA"/>
</dbReference>
<name>A0AAX6HW54_IRIPA</name>
<evidence type="ECO:0000259" key="8">
    <source>
        <dbReference type="PROSITE" id="PS51192"/>
    </source>
</evidence>
<dbReference type="Gene3D" id="3.40.50.300">
    <property type="entry name" value="P-loop containing nucleotide triphosphate hydrolases"/>
    <property type="match status" value="1"/>
</dbReference>
<dbReference type="CDD" id="cd18793">
    <property type="entry name" value="SF2_C_SNF"/>
    <property type="match status" value="1"/>
</dbReference>
<comment type="caution">
    <text evidence="10">The sequence shown here is derived from an EMBL/GenBank/DDBJ whole genome shotgun (WGS) entry which is preliminary data.</text>
</comment>
<dbReference type="InterPro" id="IPR000330">
    <property type="entry name" value="SNF2_N"/>
</dbReference>
<accession>A0AAX6HW54</accession>
<evidence type="ECO:0000259" key="9">
    <source>
        <dbReference type="PROSITE" id="PS51194"/>
    </source>
</evidence>
<evidence type="ECO:0000256" key="3">
    <source>
        <dbReference type="ARBA" id="ARBA00022801"/>
    </source>
</evidence>
<dbReference type="Proteomes" id="UP001140949">
    <property type="component" value="Unassembled WGS sequence"/>
</dbReference>
<evidence type="ECO:0000256" key="7">
    <source>
        <dbReference type="SAM" id="MobiDB-lite"/>
    </source>
</evidence>
<dbReference type="PANTHER" id="PTHR45821">
    <property type="entry name" value="SNF2 DOMAIN-CONTAINING PROTEIN CLASSY 2-RELATED"/>
    <property type="match status" value="1"/>
</dbReference>
<feature type="domain" description="Helicase C-terminal" evidence="9">
    <location>
        <begin position="834"/>
        <end position="997"/>
    </location>
</feature>
<evidence type="ECO:0000313" key="11">
    <source>
        <dbReference type="Proteomes" id="UP001140949"/>
    </source>
</evidence>
<dbReference type="AlphaFoldDB" id="A0AAX6HW54"/>
<evidence type="ECO:0000313" key="10">
    <source>
        <dbReference type="EMBL" id="KAJ6844777.1"/>
    </source>
</evidence>
<gene>
    <name evidence="10" type="ORF">M6B38_293835</name>
</gene>
<evidence type="ECO:0000256" key="2">
    <source>
        <dbReference type="ARBA" id="ARBA00022741"/>
    </source>
</evidence>
<keyword evidence="3" id="KW-0378">Hydrolase</keyword>
<dbReference type="InterPro" id="IPR001650">
    <property type="entry name" value="Helicase_C-like"/>
</dbReference>
<dbReference type="Pfam" id="PF00176">
    <property type="entry name" value="SNF2-rel_dom"/>
    <property type="match status" value="1"/>
</dbReference>
<reference evidence="10" key="1">
    <citation type="journal article" date="2023" name="GigaByte">
        <title>Genome assembly of the bearded iris, Iris pallida Lam.</title>
        <authorList>
            <person name="Bruccoleri R.E."/>
            <person name="Oakeley E.J."/>
            <person name="Faust A.M.E."/>
            <person name="Altorfer M."/>
            <person name="Dessus-Babus S."/>
            <person name="Burckhardt D."/>
            <person name="Oertli M."/>
            <person name="Naumann U."/>
            <person name="Petersen F."/>
            <person name="Wong J."/>
        </authorList>
    </citation>
    <scope>NUCLEOTIDE SEQUENCE</scope>
    <source>
        <strain evidence="10">GSM-AAB239-AS_SAM_17_03QT</strain>
    </source>
</reference>
<dbReference type="InterPro" id="IPR027417">
    <property type="entry name" value="P-loop_NTPase"/>
</dbReference>
<organism evidence="10 11">
    <name type="scientific">Iris pallida</name>
    <name type="common">Sweet iris</name>
    <dbReference type="NCBI Taxonomy" id="29817"/>
    <lineage>
        <taxon>Eukaryota</taxon>
        <taxon>Viridiplantae</taxon>
        <taxon>Streptophyta</taxon>
        <taxon>Embryophyta</taxon>
        <taxon>Tracheophyta</taxon>
        <taxon>Spermatophyta</taxon>
        <taxon>Magnoliopsida</taxon>
        <taxon>Liliopsida</taxon>
        <taxon>Asparagales</taxon>
        <taxon>Iridaceae</taxon>
        <taxon>Iridoideae</taxon>
        <taxon>Irideae</taxon>
        <taxon>Iris</taxon>
    </lineage>
</organism>
<keyword evidence="4" id="KW-0347">Helicase</keyword>
<dbReference type="PROSITE" id="PS51192">
    <property type="entry name" value="HELICASE_ATP_BIND_1"/>
    <property type="match status" value="1"/>
</dbReference>
<dbReference type="SMART" id="SM00490">
    <property type="entry name" value="HELICc"/>
    <property type="match status" value="1"/>
</dbReference>
<dbReference type="InterPro" id="IPR038718">
    <property type="entry name" value="SNF2-like_sf"/>
</dbReference>
<dbReference type="GO" id="GO:0080188">
    <property type="term" value="P:gene silencing by siRNA-directed DNA methylation"/>
    <property type="evidence" value="ECO:0007669"/>
    <property type="project" value="InterPro"/>
</dbReference>
<dbReference type="InterPro" id="IPR014001">
    <property type="entry name" value="Helicase_ATP-bd"/>
</dbReference>
<keyword evidence="2" id="KW-0547">Nucleotide-binding</keyword>
<dbReference type="GO" id="GO:0016787">
    <property type="term" value="F:hydrolase activity"/>
    <property type="evidence" value="ECO:0007669"/>
    <property type="project" value="UniProtKB-KW"/>
</dbReference>